<sequence length="313" mass="35735">MSYQDLFDELRALQKLKNNWYSVAGIVKGVKEAAVRTAHPARRLRDASEASGYSPNTLNRMIVVRDFFDAVKDLLPELSGIDPNFLPFTTLEVVKRLHQVDPEQGIQMLLEVVAGRMTIRKLREKYEFTVADKTDVASAHQIARFEVKDFEAAALTALQASASKLFEEPFDLSQKPLRFPPISVVGYRSRTNSFTPVLGFDFFLTRIPDQSVNLDRLLQRVLSYSGFFTRYWVIFASNVGEQRIRDFCMIMRELNRLSVGVATLPWGDERTRLSDGAEDLEILLNPMGDPAPDWRQMFAAVQDFRSSMNRPRS</sequence>
<evidence type="ECO:0000313" key="2">
    <source>
        <dbReference type="Proteomes" id="UP000641025"/>
    </source>
</evidence>
<proteinExistence type="predicted"/>
<dbReference type="RefSeq" id="WP_199393343.1">
    <property type="nucleotide sequence ID" value="NZ_JAEMHK010000001.1"/>
</dbReference>
<protein>
    <submittedName>
        <fullName evidence="1">Uncharacterized protein</fullName>
    </submittedName>
</protein>
<gene>
    <name evidence="1" type="ORF">JFN90_01560</name>
</gene>
<dbReference type="EMBL" id="JAEMHK010000001">
    <property type="protein sequence ID" value="MBJ6798817.1"/>
    <property type="molecule type" value="Genomic_DNA"/>
</dbReference>
<accession>A0ABS0YMV4</accession>
<evidence type="ECO:0000313" key="1">
    <source>
        <dbReference type="EMBL" id="MBJ6798817.1"/>
    </source>
</evidence>
<keyword evidence="2" id="KW-1185">Reference proteome</keyword>
<name>A0ABS0YMV4_9BACT</name>
<organism evidence="1 2">
    <name type="scientific">Geomonas propionica</name>
    <dbReference type="NCBI Taxonomy" id="2798582"/>
    <lineage>
        <taxon>Bacteria</taxon>
        <taxon>Pseudomonadati</taxon>
        <taxon>Thermodesulfobacteriota</taxon>
        <taxon>Desulfuromonadia</taxon>
        <taxon>Geobacterales</taxon>
        <taxon>Geobacteraceae</taxon>
        <taxon>Geomonas</taxon>
    </lineage>
</organism>
<reference evidence="1 2" key="1">
    <citation type="submission" date="2020-12" db="EMBL/GenBank/DDBJ databases">
        <title>Geomonas sp. Red259, isolated from paddy soil.</title>
        <authorList>
            <person name="Xu Z."/>
            <person name="Zhang Z."/>
            <person name="Masuda Y."/>
            <person name="Itoh H."/>
            <person name="Senoo K."/>
        </authorList>
    </citation>
    <scope>NUCLEOTIDE SEQUENCE [LARGE SCALE GENOMIC DNA]</scope>
    <source>
        <strain evidence="1 2">Red259</strain>
    </source>
</reference>
<dbReference type="Proteomes" id="UP000641025">
    <property type="component" value="Unassembled WGS sequence"/>
</dbReference>
<comment type="caution">
    <text evidence="1">The sequence shown here is derived from an EMBL/GenBank/DDBJ whole genome shotgun (WGS) entry which is preliminary data.</text>
</comment>